<organism evidence="2 3">
    <name type="scientific">Nocardia colli</name>
    <dbReference type="NCBI Taxonomy" id="2545717"/>
    <lineage>
        <taxon>Bacteria</taxon>
        <taxon>Bacillati</taxon>
        <taxon>Actinomycetota</taxon>
        <taxon>Actinomycetes</taxon>
        <taxon>Mycobacteriales</taxon>
        <taxon>Nocardiaceae</taxon>
        <taxon>Nocardia</taxon>
    </lineage>
</organism>
<dbReference type="OrthoDB" id="7605094at2"/>
<feature type="domain" description="SnoaL-like" evidence="1">
    <location>
        <begin position="20"/>
        <end position="146"/>
    </location>
</feature>
<dbReference type="EMBL" id="VXLC01000015">
    <property type="protein sequence ID" value="KAA8885622.1"/>
    <property type="molecule type" value="Genomic_DNA"/>
</dbReference>
<comment type="caution">
    <text evidence="2">The sequence shown here is derived from an EMBL/GenBank/DDBJ whole genome shotgun (WGS) entry which is preliminary data.</text>
</comment>
<proteinExistence type="predicted"/>
<gene>
    <name evidence="2" type="ORF">F3087_28745</name>
</gene>
<dbReference type="InterPro" id="IPR032710">
    <property type="entry name" value="NTF2-like_dom_sf"/>
</dbReference>
<dbReference type="Gene3D" id="3.10.450.50">
    <property type="match status" value="1"/>
</dbReference>
<evidence type="ECO:0000259" key="1">
    <source>
        <dbReference type="Pfam" id="PF13577"/>
    </source>
</evidence>
<protein>
    <submittedName>
        <fullName evidence="2">DUF4440 domain-containing protein</fullName>
    </submittedName>
</protein>
<reference evidence="2 3" key="1">
    <citation type="submission" date="2019-09" db="EMBL/GenBank/DDBJ databases">
        <authorList>
            <person name="Wang X."/>
        </authorList>
    </citation>
    <scope>NUCLEOTIDE SEQUENCE [LARGE SCALE GENOMIC DNA]</scope>
    <source>
        <strain evidence="2 3">CICC 11023</strain>
    </source>
</reference>
<dbReference type="RefSeq" id="WP_150405180.1">
    <property type="nucleotide sequence ID" value="NZ_VXLC01000015.1"/>
</dbReference>
<name>A0A5N0E872_9NOCA</name>
<accession>A0A5N0E872</accession>
<evidence type="ECO:0000313" key="2">
    <source>
        <dbReference type="EMBL" id="KAA8885622.1"/>
    </source>
</evidence>
<dbReference type="SUPFAM" id="SSF54427">
    <property type="entry name" value="NTF2-like"/>
    <property type="match status" value="1"/>
</dbReference>
<sequence length="173" mass="19982">MSNNTASSAPVDTDQTPLTALDRFEIFEQLVLHQRYIDNDPSRESADKYVGLYWPEATFTVHDLRSQTFTGPEGLKSLYDFAHSVFPLEKWFHDVGWFEIEGAGDTALVSWRWRVNWKESNEGVVSTGTYQDRFERRGGVWKVIDRVSNIDPNWPAALFQPYVDRQAELFKAS</sequence>
<evidence type="ECO:0000313" key="3">
    <source>
        <dbReference type="Proteomes" id="UP000323876"/>
    </source>
</evidence>
<dbReference type="Pfam" id="PF13577">
    <property type="entry name" value="SnoaL_4"/>
    <property type="match status" value="1"/>
</dbReference>
<dbReference type="Proteomes" id="UP000323876">
    <property type="component" value="Unassembled WGS sequence"/>
</dbReference>
<keyword evidence="3" id="KW-1185">Reference proteome</keyword>
<dbReference type="InterPro" id="IPR037401">
    <property type="entry name" value="SnoaL-like"/>
</dbReference>
<dbReference type="AlphaFoldDB" id="A0A5N0E872"/>